<accession>A0A165LX22</accession>
<reference evidence="1 2" key="1">
    <citation type="journal article" date="2016" name="Mol. Biol. Evol.">
        <title>Comparative Genomics of Early-Diverging Mushroom-Forming Fungi Provides Insights into the Origins of Lignocellulose Decay Capabilities.</title>
        <authorList>
            <person name="Nagy L.G."/>
            <person name="Riley R."/>
            <person name="Tritt A."/>
            <person name="Adam C."/>
            <person name="Daum C."/>
            <person name="Floudas D."/>
            <person name="Sun H."/>
            <person name="Yadav J.S."/>
            <person name="Pangilinan J."/>
            <person name="Larsson K.H."/>
            <person name="Matsuura K."/>
            <person name="Barry K."/>
            <person name="Labutti K."/>
            <person name="Kuo R."/>
            <person name="Ohm R.A."/>
            <person name="Bhattacharya S.S."/>
            <person name="Shirouzu T."/>
            <person name="Yoshinaga Y."/>
            <person name="Martin F.M."/>
            <person name="Grigoriev I.V."/>
            <person name="Hibbett D.S."/>
        </authorList>
    </citation>
    <scope>NUCLEOTIDE SEQUENCE [LARGE SCALE GENOMIC DNA]</scope>
    <source>
        <strain evidence="1 2">HHB12029</strain>
    </source>
</reference>
<name>A0A165LX22_EXIGL</name>
<dbReference type="InParanoid" id="A0A165LX22"/>
<keyword evidence="2" id="KW-1185">Reference proteome</keyword>
<dbReference type="AlphaFoldDB" id="A0A165LX22"/>
<gene>
    <name evidence="1" type="ORF">EXIGLDRAFT_746588</name>
</gene>
<proteinExistence type="predicted"/>
<protein>
    <submittedName>
        <fullName evidence="1">Uncharacterized protein</fullName>
    </submittedName>
</protein>
<organism evidence="1 2">
    <name type="scientific">Exidia glandulosa HHB12029</name>
    <dbReference type="NCBI Taxonomy" id="1314781"/>
    <lineage>
        <taxon>Eukaryota</taxon>
        <taxon>Fungi</taxon>
        <taxon>Dikarya</taxon>
        <taxon>Basidiomycota</taxon>
        <taxon>Agaricomycotina</taxon>
        <taxon>Agaricomycetes</taxon>
        <taxon>Auriculariales</taxon>
        <taxon>Exidiaceae</taxon>
        <taxon>Exidia</taxon>
    </lineage>
</organism>
<sequence length="172" mass="19043">MADPTGLVSLGLGVAKKAVKHGSTVRSRQRHLKALPYAVDMAFVILHNGEQSDDLVTRAAHQQVLIPCISEAEQFLRRVEGRNLFASTINKVWSASDDDKDLKRLLAALDGAPGRIDARILELRISLTQTQQRTNHNELIVLFAKQQSDIQSIHADVARCLRSTIIYGSFFG</sequence>
<evidence type="ECO:0000313" key="2">
    <source>
        <dbReference type="Proteomes" id="UP000077266"/>
    </source>
</evidence>
<dbReference type="EMBL" id="KV425918">
    <property type="protein sequence ID" value="KZV98446.1"/>
    <property type="molecule type" value="Genomic_DNA"/>
</dbReference>
<evidence type="ECO:0000313" key="1">
    <source>
        <dbReference type="EMBL" id="KZV98446.1"/>
    </source>
</evidence>
<dbReference type="Proteomes" id="UP000077266">
    <property type="component" value="Unassembled WGS sequence"/>
</dbReference>